<sequence length="275" mass="29714">MSPFPQDDGWAHIEAATKQYDGYKVQAILNEINGRDHSGATKVGTPAVFGMNFQAVSVAQKSRSTSATLMGPDAQGNYPRAPRNRVATSGMAASWCPARCSFAMMPATEFATDRRDHPGSMSGPYTGWMRSRPRARRRRSDRSSDSARDRLLAGPARQFSLGGCLDRLQGGLRSMSRDFSRYADIVEVPDVVGLHVGDAARVTYVAGLKLAQPDPDEPPRLLGHRAGATCRIKSLALGSAPRSLVPLRRAGVREPRRPPSPVSTLTGEIGPSTDR</sequence>
<proteinExistence type="predicted"/>
<comment type="caution">
    <text evidence="2">The sequence shown here is derived from an EMBL/GenBank/DDBJ whole genome shotgun (WGS) entry which is preliminary data.</text>
</comment>
<dbReference type="Proteomes" id="UP000271678">
    <property type="component" value="Unassembled WGS sequence"/>
</dbReference>
<feature type="region of interest" description="Disordered" evidence="1">
    <location>
        <begin position="113"/>
        <end position="151"/>
    </location>
</feature>
<dbReference type="AlphaFoldDB" id="A0A3M9MGR4"/>
<reference evidence="2 3" key="1">
    <citation type="submission" date="2018-11" db="EMBL/GenBank/DDBJ databases">
        <title>Draft genome of Simplicispira Flexivirga sp. BO-16.</title>
        <authorList>
            <person name="Im W.T."/>
        </authorList>
    </citation>
    <scope>NUCLEOTIDE SEQUENCE [LARGE SCALE GENOMIC DNA]</scope>
    <source>
        <strain evidence="2 3">BO-16</strain>
    </source>
</reference>
<feature type="region of interest" description="Disordered" evidence="1">
    <location>
        <begin position="248"/>
        <end position="275"/>
    </location>
</feature>
<feature type="compositionally biased region" description="Basic residues" evidence="1">
    <location>
        <begin position="131"/>
        <end position="140"/>
    </location>
</feature>
<feature type="compositionally biased region" description="Basic and acidic residues" evidence="1">
    <location>
        <begin position="141"/>
        <end position="151"/>
    </location>
</feature>
<gene>
    <name evidence="2" type="ORF">EFY87_03335</name>
</gene>
<dbReference type="EMBL" id="RJJQ01000002">
    <property type="protein sequence ID" value="RNI24742.1"/>
    <property type="molecule type" value="Genomic_DNA"/>
</dbReference>
<keyword evidence="3" id="KW-1185">Reference proteome</keyword>
<organism evidence="2 3">
    <name type="scientific">Flexivirga caeni</name>
    <dbReference type="NCBI Taxonomy" id="2294115"/>
    <lineage>
        <taxon>Bacteria</taxon>
        <taxon>Bacillati</taxon>
        <taxon>Actinomycetota</taxon>
        <taxon>Actinomycetes</taxon>
        <taxon>Micrococcales</taxon>
        <taxon>Dermacoccaceae</taxon>
        <taxon>Flexivirga</taxon>
    </lineage>
</organism>
<protein>
    <submittedName>
        <fullName evidence="2">Uncharacterized protein</fullName>
    </submittedName>
</protein>
<evidence type="ECO:0000313" key="2">
    <source>
        <dbReference type="EMBL" id="RNI24742.1"/>
    </source>
</evidence>
<evidence type="ECO:0000313" key="3">
    <source>
        <dbReference type="Proteomes" id="UP000271678"/>
    </source>
</evidence>
<name>A0A3M9MGR4_9MICO</name>
<accession>A0A3M9MGR4</accession>
<evidence type="ECO:0000256" key="1">
    <source>
        <dbReference type="SAM" id="MobiDB-lite"/>
    </source>
</evidence>